<dbReference type="PANTHER" id="PTHR33507">
    <property type="entry name" value="INNER MEMBRANE PROTEIN YBBJ"/>
    <property type="match status" value="1"/>
</dbReference>
<dbReference type="InterPro" id="IPR012340">
    <property type="entry name" value="NA-bd_OB-fold"/>
</dbReference>
<name>U4KRC6_9MOLU</name>
<keyword evidence="2 5" id="KW-0812">Transmembrane</keyword>
<dbReference type="Pfam" id="PF01957">
    <property type="entry name" value="NfeD"/>
    <property type="match status" value="1"/>
</dbReference>
<evidence type="ECO:0000259" key="6">
    <source>
        <dbReference type="Pfam" id="PF01957"/>
    </source>
</evidence>
<dbReference type="SUPFAM" id="SSF141322">
    <property type="entry name" value="NfeD domain-like"/>
    <property type="match status" value="1"/>
</dbReference>
<dbReference type="EMBL" id="FO681348">
    <property type="protein sequence ID" value="CCV65633.1"/>
    <property type="molecule type" value="Genomic_DNA"/>
</dbReference>
<evidence type="ECO:0000256" key="1">
    <source>
        <dbReference type="ARBA" id="ARBA00004141"/>
    </source>
</evidence>
<sequence length="150" mass="16577">MTPEMINMILMIVIWAVVLIGAIFIELETTDLVTIWFAAGAVAALIAAAMEVAIVWQIAIFISVSLILILVTRPLTRRFMQKDIIKTNADKMVGQQATVISVIPIDGRGEVKLEERIWTAFTTSNKQIDVGKKVIVQDIVGNKLLVSEIE</sequence>
<evidence type="ECO:0000256" key="4">
    <source>
        <dbReference type="ARBA" id="ARBA00023136"/>
    </source>
</evidence>
<dbReference type="STRING" id="61635.BN85306120"/>
<dbReference type="HOGENOM" id="CLU_116732_2_1_14"/>
<feature type="transmembrane region" description="Helical" evidence="5">
    <location>
        <begin position="6"/>
        <end position="25"/>
    </location>
</feature>
<evidence type="ECO:0000256" key="3">
    <source>
        <dbReference type="ARBA" id="ARBA00022989"/>
    </source>
</evidence>
<proteinExistence type="predicted"/>
<keyword evidence="4 5" id="KW-0472">Membrane</keyword>
<dbReference type="GO" id="GO:0005886">
    <property type="term" value="C:plasma membrane"/>
    <property type="evidence" value="ECO:0007669"/>
    <property type="project" value="TreeGrafter"/>
</dbReference>
<organism evidence="7 8">
    <name type="scientific">Acholeplasma brassicae</name>
    <dbReference type="NCBI Taxonomy" id="61635"/>
    <lineage>
        <taxon>Bacteria</taxon>
        <taxon>Bacillati</taxon>
        <taxon>Mycoplasmatota</taxon>
        <taxon>Mollicutes</taxon>
        <taxon>Acholeplasmatales</taxon>
        <taxon>Acholeplasmataceae</taxon>
        <taxon>Acholeplasma</taxon>
    </lineage>
</organism>
<dbReference type="KEGG" id="abra:BN85306120"/>
<feature type="domain" description="NfeD-like C-terminal" evidence="6">
    <location>
        <begin position="89"/>
        <end position="146"/>
    </location>
</feature>
<dbReference type="Proteomes" id="UP000032737">
    <property type="component" value="Chromosome"/>
</dbReference>
<dbReference type="OrthoDB" id="384745at2"/>
<dbReference type="RefSeq" id="WP_030004493.1">
    <property type="nucleotide sequence ID" value="NC_022549.1"/>
</dbReference>
<protein>
    <submittedName>
        <fullName evidence="7">Putative nodulation efficiency protein D</fullName>
    </submittedName>
</protein>
<keyword evidence="8" id="KW-1185">Reference proteome</keyword>
<evidence type="ECO:0000256" key="2">
    <source>
        <dbReference type="ARBA" id="ARBA00022692"/>
    </source>
</evidence>
<feature type="transmembrane region" description="Helical" evidence="5">
    <location>
        <begin position="54"/>
        <end position="72"/>
    </location>
</feature>
<gene>
    <name evidence="7" type="primary">nfeD</name>
    <name evidence="7" type="ORF">BN85306120</name>
</gene>
<dbReference type="InterPro" id="IPR002810">
    <property type="entry name" value="NfeD-like_C"/>
</dbReference>
<evidence type="ECO:0000313" key="8">
    <source>
        <dbReference type="Proteomes" id="UP000032737"/>
    </source>
</evidence>
<evidence type="ECO:0000256" key="5">
    <source>
        <dbReference type="SAM" id="Phobius"/>
    </source>
</evidence>
<dbReference type="Gene3D" id="2.40.50.140">
    <property type="entry name" value="Nucleic acid-binding proteins"/>
    <property type="match status" value="1"/>
</dbReference>
<comment type="subcellular location">
    <subcellularLocation>
        <location evidence="1">Membrane</location>
        <topology evidence="1">Multi-pass membrane protein</topology>
    </subcellularLocation>
</comment>
<dbReference type="AlphaFoldDB" id="U4KRC6"/>
<evidence type="ECO:0000313" key="7">
    <source>
        <dbReference type="EMBL" id="CCV65633.1"/>
    </source>
</evidence>
<keyword evidence="3 5" id="KW-1133">Transmembrane helix</keyword>
<reference evidence="7 8" key="1">
    <citation type="journal article" date="2013" name="J. Mol. Microbiol. Biotechnol.">
        <title>Analysis of the Complete Genomes of Acholeplasma brassicae , A. palmae and A. laidlawii and Their Comparison to the Obligate Parasites from ' Candidatus Phytoplasma'.</title>
        <authorList>
            <person name="Kube M."/>
            <person name="Siewert C."/>
            <person name="Migdoll A.M."/>
            <person name="Duduk B."/>
            <person name="Holz S."/>
            <person name="Rabus R."/>
            <person name="Seemuller E."/>
            <person name="Mitrovic J."/>
            <person name="Muller I."/>
            <person name="Buttner C."/>
            <person name="Reinhardt R."/>
        </authorList>
    </citation>
    <scope>NUCLEOTIDE SEQUENCE [LARGE SCALE GENOMIC DNA]</scope>
    <source>
        <strain evidence="8">0502</strain>
    </source>
</reference>
<accession>U4KRC6</accession>
<dbReference type="PANTHER" id="PTHR33507:SF3">
    <property type="entry name" value="INNER MEMBRANE PROTEIN YBBJ"/>
    <property type="match status" value="1"/>
</dbReference>
<feature type="transmembrane region" description="Helical" evidence="5">
    <location>
        <begin position="32"/>
        <end position="48"/>
    </location>
</feature>
<dbReference type="InterPro" id="IPR052165">
    <property type="entry name" value="Membrane_assoc_protease"/>
</dbReference>